<feature type="domain" description="Polysaccharide export protein N-terminal" evidence="2">
    <location>
        <begin position="67"/>
        <end position="160"/>
    </location>
</feature>
<dbReference type="InterPro" id="IPR049712">
    <property type="entry name" value="Poly_export"/>
</dbReference>
<proteinExistence type="predicted"/>
<dbReference type="EMBL" id="FQWB01000003">
    <property type="protein sequence ID" value="SHG29153.1"/>
    <property type="molecule type" value="Genomic_DNA"/>
</dbReference>
<reference evidence="4" key="1">
    <citation type="submission" date="2016-11" db="EMBL/GenBank/DDBJ databases">
        <authorList>
            <person name="Varghese N."/>
            <person name="Submissions S."/>
        </authorList>
    </citation>
    <scope>NUCLEOTIDE SEQUENCE [LARGE SCALE GENOMIC DNA]</scope>
    <source>
        <strain evidence="4">DSM 19978</strain>
    </source>
</reference>
<dbReference type="PANTHER" id="PTHR33619">
    <property type="entry name" value="POLYSACCHARIDE EXPORT PROTEIN GFCE-RELATED"/>
    <property type="match status" value="1"/>
</dbReference>
<evidence type="ECO:0000313" key="3">
    <source>
        <dbReference type="EMBL" id="SHG29153.1"/>
    </source>
</evidence>
<dbReference type="InterPro" id="IPR003715">
    <property type="entry name" value="Poly_export_N"/>
</dbReference>
<gene>
    <name evidence="3" type="ORF">SAMN05443549_103148</name>
</gene>
<accession>A0A1M5IMY5</accession>
<protein>
    <submittedName>
        <fullName evidence="3">Protein involved in gliding motility EpsA</fullName>
    </submittedName>
</protein>
<evidence type="ECO:0000259" key="2">
    <source>
        <dbReference type="Pfam" id="PF02563"/>
    </source>
</evidence>
<dbReference type="PANTHER" id="PTHR33619:SF3">
    <property type="entry name" value="POLYSACCHARIDE EXPORT PROTEIN GFCE-RELATED"/>
    <property type="match status" value="1"/>
</dbReference>
<evidence type="ECO:0000256" key="1">
    <source>
        <dbReference type="ARBA" id="ARBA00022729"/>
    </source>
</evidence>
<dbReference type="Pfam" id="PF02563">
    <property type="entry name" value="Poly_export"/>
    <property type="match status" value="1"/>
</dbReference>
<organism evidence="3 4">
    <name type="scientific">Flavobacterium fluvii</name>
    <dbReference type="NCBI Taxonomy" id="468056"/>
    <lineage>
        <taxon>Bacteria</taxon>
        <taxon>Pseudomonadati</taxon>
        <taxon>Bacteroidota</taxon>
        <taxon>Flavobacteriia</taxon>
        <taxon>Flavobacteriales</taxon>
        <taxon>Flavobacteriaceae</taxon>
        <taxon>Flavobacterium</taxon>
    </lineage>
</organism>
<dbReference type="AlphaFoldDB" id="A0A1M5IMY5"/>
<dbReference type="GO" id="GO:0015159">
    <property type="term" value="F:polysaccharide transmembrane transporter activity"/>
    <property type="evidence" value="ECO:0007669"/>
    <property type="project" value="InterPro"/>
</dbReference>
<keyword evidence="1" id="KW-0732">Signal</keyword>
<sequence>MDDDIFNLMNEKLYLLKKLNMKKFLRCILMGMSVFFVSCIPTKDLIYLQNKNGTEATAPISEVMLKPYRLQVNDVLSITIKADDPKLVAIFNPTNKGETDNVGSSLYFSGYTVDDHGNIRIPVLGEINAIGFTVDELRMKIEKQLLDEYFKKEANIFVIVRLAGFKYTVNGEVGSVGTKFLFQDHVNIMEAIANSGDITITGDRKAVTIIRQSPSGTEMHDIDLTDINVMQSPYYNLQPNDYIYVKPLKQKTWGTGKTGIESLSTIITLISLVTTAIVLLNL</sequence>
<keyword evidence="4" id="KW-1185">Reference proteome</keyword>
<evidence type="ECO:0000313" key="4">
    <source>
        <dbReference type="Proteomes" id="UP000184516"/>
    </source>
</evidence>
<dbReference type="Gene3D" id="3.30.1950.10">
    <property type="entry name" value="wza like domain"/>
    <property type="match status" value="1"/>
</dbReference>
<dbReference type="STRING" id="468056.SAMN05443549_103148"/>
<dbReference type="Proteomes" id="UP000184516">
    <property type="component" value="Unassembled WGS sequence"/>
</dbReference>
<name>A0A1M5IMY5_9FLAO</name>